<sequence>MKWCCFLFWFVWRLTLACLAHFNWFMAFYTNCIFFTIWKSYDLLWFWQHLLLCSCFESLRRENYLLVWCNLIRHRRLKYPNATYKQIYLLVYGGKGTKAERALEVLEDKERTERLTRKETRRIQTSRGEEMSSSSEDDDNQAMMDDKKRKKVIHSAGELADREADKYLYVGQAMPSGNSLTRLEEGDDEDGMEMESREEKEEGGGEDSGGEENVDEGTPLHRRVGMRKDREERGDIIISDPVETVSVNSETRWQRMKNFFPRHFPTFNRQYSTGDPNSVDVISPNYRNTYDLVDPKDEKRREKRDRKALTKKLRLRIKEELKIIAIAEKRRKKIANAIELFLQLLRMICSFAILTGNIRKTFVVAHFRCLRPGQKSTDNSELQAFFAFTCFLDTSMFCMNTLWAACLQWHLCCRLGLFKFLLWSALLGGIAFAVMILPVSILMNQLDICWCHFDPNSVLYQFQPKWHW</sequence>
<feature type="chain" id="PRO_5043775382" description="G protein-coupled receptor" evidence="3">
    <location>
        <begin position="18"/>
        <end position="468"/>
    </location>
</feature>
<dbReference type="AlphaFoldDB" id="A0AAV5UD86"/>
<dbReference type="Proteomes" id="UP001432027">
    <property type="component" value="Unassembled WGS sequence"/>
</dbReference>
<keyword evidence="5" id="KW-1185">Reference proteome</keyword>
<proteinExistence type="predicted"/>
<evidence type="ECO:0008006" key="6">
    <source>
        <dbReference type="Google" id="ProtNLM"/>
    </source>
</evidence>
<feature type="signal peptide" evidence="3">
    <location>
        <begin position="1"/>
        <end position="17"/>
    </location>
</feature>
<protein>
    <recommendedName>
        <fullName evidence="6">G protein-coupled receptor</fullName>
    </recommendedName>
</protein>
<evidence type="ECO:0000313" key="4">
    <source>
        <dbReference type="EMBL" id="GMT04348.1"/>
    </source>
</evidence>
<dbReference type="EMBL" id="BTSX01000006">
    <property type="protein sequence ID" value="GMT04348.1"/>
    <property type="molecule type" value="Genomic_DNA"/>
</dbReference>
<feature type="region of interest" description="Disordered" evidence="1">
    <location>
        <begin position="114"/>
        <end position="156"/>
    </location>
</feature>
<gene>
    <name evidence="4" type="ORF">PENTCL1PPCAC_26522</name>
</gene>
<feature type="transmembrane region" description="Helical" evidence="2">
    <location>
        <begin position="420"/>
        <end position="443"/>
    </location>
</feature>
<keyword evidence="2" id="KW-1133">Transmembrane helix</keyword>
<feature type="compositionally biased region" description="Basic and acidic residues" evidence="1">
    <location>
        <begin position="114"/>
        <end position="130"/>
    </location>
</feature>
<keyword evidence="3" id="KW-0732">Signal</keyword>
<feature type="region of interest" description="Disordered" evidence="1">
    <location>
        <begin position="177"/>
        <end position="228"/>
    </location>
</feature>
<feature type="transmembrane region" description="Helical" evidence="2">
    <location>
        <begin position="384"/>
        <end position="408"/>
    </location>
</feature>
<evidence type="ECO:0000313" key="5">
    <source>
        <dbReference type="Proteomes" id="UP001432027"/>
    </source>
</evidence>
<keyword evidence="2" id="KW-0472">Membrane</keyword>
<reference evidence="4" key="1">
    <citation type="submission" date="2023-10" db="EMBL/GenBank/DDBJ databases">
        <title>Genome assembly of Pristionchus species.</title>
        <authorList>
            <person name="Yoshida K."/>
            <person name="Sommer R.J."/>
        </authorList>
    </citation>
    <scope>NUCLEOTIDE SEQUENCE</scope>
    <source>
        <strain evidence="4">RS0144</strain>
    </source>
</reference>
<organism evidence="4 5">
    <name type="scientific">Pristionchus entomophagus</name>
    <dbReference type="NCBI Taxonomy" id="358040"/>
    <lineage>
        <taxon>Eukaryota</taxon>
        <taxon>Metazoa</taxon>
        <taxon>Ecdysozoa</taxon>
        <taxon>Nematoda</taxon>
        <taxon>Chromadorea</taxon>
        <taxon>Rhabditida</taxon>
        <taxon>Rhabditina</taxon>
        <taxon>Diplogasteromorpha</taxon>
        <taxon>Diplogasteroidea</taxon>
        <taxon>Neodiplogasteridae</taxon>
        <taxon>Pristionchus</taxon>
    </lineage>
</organism>
<evidence type="ECO:0000256" key="3">
    <source>
        <dbReference type="SAM" id="SignalP"/>
    </source>
</evidence>
<feature type="compositionally biased region" description="Acidic residues" evidence="1">
    <location>
        <begin position="204"/>
        <end position="215"/>
    </location>
</feature>
<comment type="caution">
    <text evidence="4">The sequence shown here is derived from an EMBL/GenBank/DDBJ whole genome shotgun (WGS) entry which is preliminary data.</text>
</comment>
<keyword evidence="2" id="KW-0812">Transmembrane</keyword>
<name>A0AAV5UD86_9BILA</name>
<evidence type="ECO:0000256" key="2">
    <source>
        <dbReference type="SAM" id="Phobius"/>
    </source>
</evidence>
<accession>A0AAV5UD86</accession>
<feature type="compositionally biased region" description="Basic and acidic residues" evidence="1">
    <location>
        <begin position="194"/>
        <end position="203"/>
    </location>
</feature>
<evidence type="ECO:0000256" key="1">
    <source>
        <dbReference type="SAM" id="MobiDB-lite"/>
    </source>
</evidence>